<feature type="compositionally biased region" description="Low complexity" evidence="1">
    <location>
        <begin position="278"/>
        <end position="301"/>
    </location>
</feature>
<feature type="signal peptide" evidence="2">
    <location>
        <begin position="1"/>
        <end position="30"/>
    </location>
</feature>
<evidence type="ECO:0000313" key="4">
    <source>
        <dbReference type="EMBL" id="BAM05014.1"/>
    </source>
</evidence>
<dbReference type="Gene3D" id="2.30.30.40">
    <property type="entry name" value="SH3 Domains"/>
    <property type="match status" value="1"/>
</dbReference>
<dbReference type="HOGENOM" id="CLU_577278_0_0_0"/>
<dbReference type="STRING" id="1142394.PSMK_28550"/>
<organism evidence="4 5">
    <name type="scientific">Phycisphaera mikurensis (strain NBRC 102666 / KCTC 22515 / FYK2301M01)</name>
    <dbReference type="NCBI Taxonomy" id="1142394"/>
    <lineage>
        <taxon>Bacteria</taxon>
        <taxon>Pseudomonadati</taxon>
        <taxon>Planctomycetota</taxon>
        <taxon>Phycisphaerae</taxon>
        <taxon>Phycisphaerales</taxon>
        <taxon>Phycisphaeraceae</taxon>
        <taxon>Phycisphaera</taxon>
    </lineage>
</organism>
<feature type="region of interest" description="Disordered" evidence="1">
    <location>
        <begin position="269"/>
        <end position="301"/>
    </location>
</feature>
<evidence type="ECO:0000259" key="3">
    <source>
        <dbReference type="SMART" id="SM00287"/>
    </source>
</evidence>
<name>I0IIC6_PHYMF</name>
<dbReference type="InterPro" id="IPR003646">
    <property type="entry name" value="SH3-like_bac-type"/>
</dbReference>
<feature type="domain" description="SH3b" evidence="3">
    <location>
        <begin position="53"/>
        <end position="115"/>
    </location>
</feature>
<keyword evidence="5" id="KW-1185">Reference proteome</keyword>
<dbReference type="EMBL" id="AP012338">
    <property type="protein sequence ID" value="BAM05014.1"/>
    <property type="molecule type" value="Genomic_DNA"/>
</dbReference>
<accession>I0IIC6</accession>
<dbReference type="SMART" id="SM00287">
    <property type="entry name" value="SH3b"/>
    <property type="match status" value="1"/>
</dbReference>
<evidence type="ECO:0000313" key="5">
    <source>
        <dbReference type="Proteomes" id="UP000007881"/>
    </source>
</evidence>
<dbReference type="KEGG" id="phm:PSMK_28550"/>
<protein>
    <recommendedName>
        <fullName evidence="3">SH3b domain-containing protein</fullName>
    </recommendedName>
</protein>
<proteinExistence type="predicted"/>
<keyword evidence="2" id="KW-0732">Signal</keyword>
<evidence type="ECO:0000256" key="1">
    <source>
        <dbReference type="SAM" id="MobiDB-lite"/>
    </source>
</evidence>
<dbReference type="Proteomes" id="UP000007881">
    <property type="component" value="Chromosome"/>
</dbReference>
<gene>
    <name evidence="4" type="ordered locus">PSMK_28550</name>
</gene>
<sequence>MKPTRPSPRSFRPLRPASARLVLAAGVALAAVAGAPAPAVVAQPAEANLPDPPFAGVISVDRVEVRSGAGESYYPVAVLEEGDRVTVVEDFYNWHRIEAPEGLHAFVSRRDLDRRGDGSVGVSNAEAARVTIKGIDRGWDESFRTIKTLAYGERVQIVAAAGDAAYEILAPAGSLVFLPPGTVKPLAQLASTPAPAPMPAPAPVVAEDPTGEMVPLGDAGAEAPAPAPEAADVAALREGLEADAAARATLAAANAEAAAPVTLPPLVLGDGEAASGDPVTPGPSGAAGPAAGSAATPSEAVAAVEEAQLERFTLPLEQQPLAEMEEAYASLLGSGGLRPFEIRLVESRLRAIERNRQLMAAVEQIQQRKEGLAVVEPTVVEPEPDEPYAALGILRTSSVFAGEEGGVALPKMYRVVDPASERTIAYLRLARGLDATPLLGRVVGVRGNREIDPTLGTPLVVVQRIDALDATAD</sequence>
<evidence type="ECO:0000256" key="2">
    <source>
        <dbReference type="SAM" id="SignalP"/>
    </source>
</evidence>
<dbReference type="AlphaFoldDB" id="I0IIC6"/>
<reference evidence="4 5" key="1">
    <citation type="submission" date="2012-02" db="EMBL/GenBank/DDBJ databases">
        <title>Complete genome sequence of Phycisphaera mikurensis NBRC 102666.</title>
        <authorList>
            <person name="Ankai A."/>
            <person name="Hosoyama A."/>
            <person name="Terui Y."/>
            <person name="Sekine M."/>
            <person name="Fukai R."/>
            <person name="Kato Y."/>
            <person name="Nakamura S."/>
            <person name="Yamada-Narita S."/>
            <person name="Kawakoshi A."/>
            <person name="Fukunaga Y."/>
            <person name="Yamazaki S."/>
            <person name="Fujita N."/>
        </authorList>
    </citation>
    <scope>NUCLEOTIDE SEQUENCE [LARGE SCALE GENOMIC DNA]</scope>
    <source>
        <strain evidence="5">NBRC 102666 / KCTC 22515 / FYK2301M01</strain>
    </source>
</reference>
<dbReference type="OrthoDB" id="288013at2"/>
<dbReference type="RefSeq" id="WP_014438224.1">
    <property type="nucleotide sequence ID" value="NC_017080.1"/>
</dbReference>
<feature type="chain" id="PRO_5003629774" description="SH3b domain-containing protein" evidence="2">
    <location>
        <begin position="31"/>
        <end position="473"/>
    </location>
</feature>